<evidence type="ECO:0000259" key="16">
    <source>
        <dbReference type="PROSITE" id="PS50011"/>
    </source>
</evidence>
<evidence type="ECO:0000256" key="14">
    <source>
        <dbReference type="SAM" id="MobiDB-lite"/>
    </source>
</evidence>
<evidence type="ECO:0000256" key="6">
    <source>
        <dbReference type="ARBA" id="ARBA00022729"/>
    </source>
</evidence>
<keyword evidence="6 15" id="KW-0732">Signal</keyword>
<dbReference type="Gene3D" id="1.10.510.10">
    <property type="entry name" value="Transferase(Phosphotransferase) domain 1"/>
    <property type="match status" value="1"/>
</dbReference>
<evidence type="ECO:0000256" key="4">
    <source>
        <dbReference type="ARBA" id="ARBA00022679"/>
    </source>
</evidence>
<feature type="compositionally biased region" description="Basic and acidic residues" evidence="14">
    <location>
        <begin position="470"/>
        <end position="486"/>
    </location>
</feature>
<dbReference type="InterPro" id="IPR011047">
    <property type="entry name" value="Quinoprotein_ADH-like_sf"/>
</dbReference>
<comment type="subcellular location">
    <subcellularLocation>
        <location evidence="1">Membrane</location>
        <topology evidence="1">Single-pass type I membrane protein</topology>
    </subcellularLocation>
</comment>
<dbReference type="SMART" id="SM00220">
    <property type="entry name" value="S_TKc"/>
    <property type="match status" value="1"/>
</dbReference>
<dbReference type="AlphaFoldDB" id="A0A6A6TWF3"/>
<keyword evidence="8 18" id="KW-0418">Kinase</keyword>
<evidence type="ECO:0000256" key="15">
    <source>
        <dbReference type="SAM" id="SignalP"/>
    </source>
</evidence>
<comment type="catalytic activity">
    <reaction evidence="13">
        <text>L-seryl-[protein] + ATP = O-phospho-L-seryl-[protein] + ADP + H(+)</text>
        <dbReference type="Rhea" id="RHEA:17989"/>
        <dbReference type="Rhea" id="RHEA-COMP:9863"/>
        <dbReference type="Rhea" id="RHEA-COMP:11604"/>
        <dbReference type="ChEBI" id="CHEBI:15378"/>
        <dbReference type="ChEBI" id="CHEBI:29999"/>
        <dbReference type="ChEBI" id="CHEBI:30616"/>
        <dbReference type="ChEBI" id="CHEBI:83421"/>
        <dbReference type="ChEBI" id="CHEBI:456216"/>
        <dbReference type="EC" id="2.7.11.1"/>
    </reaction>
    <physiologicalReaction direction="left-to-right" evidence="13">
        <dbReference type="Rhea" id="RHEA:17990"/>
    </physiologicalReaction>
</comment>
<evidence type="ECO:0000256" key="7">
    <source>
        <dbReference type="ARBA" id="ARBA00022741"/>
    </source>
</evidence>
<evidence type="ECO:0000313" key="18">
    <source>
        <dbReference type="EMBL" id="KAF2663188.1"/>
    </source>
</evidence>
<evidence type="ECO:0000256" key="2">
    <source>
        <dbReference type="ARBA" id="ARBA00012513"/>
    </source>
</evidence>
<evidence type="ECO:0000259" key="17">
    <source>
        <dbReference type="PROSITE" id="PS51392"/>
    </source>
</evidence>
<evidence type="ECO:0000256" key="8">
    <source>
        <dbReference type="ARBA" id="ARBA00022777"/>
    </source>
</evidence>
<dbReference type="PANTHER" id="PTHR13954">
    <property type="entry name" value="IRE1-RELATED"/>
    <property type="match status" value="1"/>
</dbReference>
<dbReference type="InterPro" id="IPR045133">
    <property type="entry name" value="IRE1/2-like"/>
</dbReference>
<feature type="region of interest" description="Disordered" evidence="14">
    <location>
        <begin position="470"/>
        <end position="496"/>
    </location>
</feature>
<dbReference type="InterPro" id="IPR038357">
    <property type="entry name" value="KEN_sf"/>
</dbReference>
<keyword evidence="10" id="KW-1133">Transmembrane helix</keyword>
<keyword evidence="3" id="KW-0723">Serine/threonine-protein kinase</keyword>
<organism evidence="18 19">
    <name type="scientific">Microthyrium microscopicum</name>
    <dbReference type="NCBI Taxonomy" id="703497"/>
    <lineage>
        <taxon>Eukaryota</taxon>
        <taxon>Fungi</taxon>
        <taxon>Dikarya</taxon>
        <taxon>Ascomycota</taxon>
        <taxon>Pezizomycotina</taxon>
        <taxon>Dothideomycetes</taxon>
        <taxon>Dothideomycetes incertae sedis</taxon>
        <taxon>Microthyriales</taxon>
        <taxon>Microthyriaceae</taxon>
        <taxon>Microthyrium</taxon>
    </lineage>
</organism>
<dbReference type="SUPFAM" id="SSF50998">
    <property type="entry name" value="Quinoprotein alcohol dehydrogenase-like"/>
    <property type="match status" value="1"/>
</dbReference>
<evidence type="ECO:0000256" key="11">
    <source>
        <dbReference type="ARBA" id="ARBA00023136"/>
    </source>
</evidence>
<dbReference type="InterPro" id="IPR008271">
    <property type="entry name" value="Ser/Thr_kinase_AS"/>
</dbReference>
<dbReference type="InterPro" id="IPR011009">
    <property type="entry name" value="Kinase-like_dom_sf"/>
</dbReference>
<dbReference type="Pfam" id="PF00069">
    <property type="entry name" value="Pkinase"/>
    <property type="match status" value="1"/>
</dbReference>
<dbReference type="InterPro" id="IPR018391">
    <property type="entry name" value="PQQ_b-propeller_rpt"/>
</dbReference>
<dbReference type="Gene3D" id="1.20.1440.180">
    <property type="entry name" value="KEN domain"/>
    <property type="match status" value="1"/>
</dbReference>
<keyword evidence="5" id="KW-0812">Transmembrane</keyword>
<proteinExistence type="predicted"/>
<dbReference type="InterPro" id="IPR010513">
    <property type="entry name" value="KEN_dom"/>
</dbReference>
<dbReference type="CDD" id="cd09769">
    <property type="entry name" value="Luminal_IRE1"/>
    <property type="match status" value="1"/>
</dbReference>
<keyword evidence="19" id="KW-1185">Reference proteome</keyword>
<dbReference type="GO" id="GO:0005524">
    <property type="term" value="F:ATP binding"/>
    <property type="evidence" value="ECO:0007669"/>
    <property type="project" value="UniProtKB-KW"/>
</dbReference>
<feature type="region of interest" description="Disordered" evidence="14">
    <location>
        <begin position="587"/>
        <end position="640"/>
    </location>
</feature>
<feature type="region of interest" description="Disordered" evidence="14">
    <location>
        <begin position="67"/>
        <end position="95"/>
    </location>
</feature>
<feature type="signal peptide" evidence="15">
    <location>
        <begin position="1"/>
        <end position="24"/>
    </location>
</feature>
<feature type="compositionally biased region" description="Low complexity" evidence="14">
    <location>
        <begin position="890"/>
        <end position="903"/>
    </location>
</feature>
<dbReference type="GO" id="GO:0004521">
    <property type="term" value="F:RNA endonuclease activity"/>
    <property type="evidence" value="ECO:0007669"/>
    <property type="project" value="InterPro"/>
</dbReference>
<evidence type="ECO:0000256" key="9">
    <source>
        <dbReference type="ARBA" id="ARBA00022840"/>
    </source>
</evidence>
<dbReference type="SUPFAM" id="SSF56112">
    <property type="entry name" value="Protein kinase-like (PK-like)"/>
    <property type="match status" value="1"/>
</dbReference>
<dbReference type="GO" id="GO:0006397">
    <property type="term" value="P:mRNA processing"/>
    <property type="evidence" value="ECO:0007669"/>
    <property type="project" value="InterPro"/>
</dbReference>
<dbReference type="FunFam" id="3.30.200.20:FF:000077">
    <property type="entry name" value="Putative Serine/threonine-protein kinase/endoribonuclease IRE1"/>
    <property type="match status" value="1"/>
</dbReference>
<dbReference type="GO" id="GO:0036498">
    <property type="term" value="P:IRE1-mediated unfolded protein response"/>
    <property type="evidence" value="ECO:0007669"/>
    <property type="project" value="TreeGrafter"/>
</dbReference>
<dbReference type="GO" id="GO:0070059">
    <property type="term" value="P:intrinsic apoptotic signaling pathway in response to endoplasmic reticulum stress"/>
    <property type="evidence" value="ECO:0007669"/>
    <property type="project" value="TreeGrafter"/>
</dbReference>
<dbReference type="PROSITE" id="PS00108">
    <property type="entry name" value="PROTEIN_KINASE_ST"/>
    <property type="match status" value="1"/>
</dbReference>
<feature type="domain" description="Protein kinase" evidence="16">
    <location>
        <begin position="689"/>
        <end position="994"/>
    </location>
</feature>
<feature type="compositionally biased region" description="Polar residues" evidence="14">
    <location>
        <begin position="598"/>
        <end position="609"/>
    </location>
</feature>
<dbReference type="SMART" id="SM00580">
    <property type="entry name" value="PUG"/>
    <property type="match status" value="1"/>
</dbReference>
<dbReference type="Proteomes" id="UP000799302">
    <property type="component" value="Unassembled WGS sequence"/>
</dbReference>
<keyword evidence="4" id="KW-0808">Transferase</keyword>
<dbReference type="Gene3D" id="3.30.200.20">
    <property type="entry name" value="Phosphorylase Kinase, domain 1"/>
    <property type="match status" value="1"/>
</dbReference>
<evidence type="ECO:0000256" key="3">
    <source>
        <dbReference type="ARBA" id="ARBA00022527"/>
    </source>
</evidence>
<dbReference type="EC" id="2.7.11.1" evidence="2"/>
<dbReference type="EMBL" id="MU004247">
    <property type="protein sequence ID" value="KAF2663188.1"/>
    <property type="molecule type" value="Genomic_DNA"/>
</dbReference>
<dbReference type="GO" id="GO:0051082">
    <property type="term" value="F:unfolded protein binding"/>
    <property type="evidence" value="ECO:0007669"/>
    <property type="project" value="TreeGrafter"/>
</dbReference>
<dbReference type="InterPro" id="IPR000719">
    <property type="entry name" value="Prot_kinase_dom"/>
</dbReference>
<evidence type="ECO:0000313" key="19">
    <source>
        <dbReference type="Proteomes" id="UP000799302"/>
    </source>
</evidence>
<feature type="non-terminal residue" evidence="18">
    <location>
        <position position="1127"/>
    </location>
</feature>
<comment type="catalytic activity">
    <reaction evidence="12">
        <text>L-threonyl-[protein] + ATP = O-phospho-L-threonyl-[protein] + ADP + H(+)</text>
        <dbReference type="Rhea" id="RHEA:46608"/>
        <dbReference type="Rhea" id="RHEA-COMP:11060"/>
        <dbReference type="Rhea" id="RHEA-COMP:11605"/>
        <dbReference type="ChEBI" id="CHEBI:15378"/>
        <dbReference type="ChEBI" id="CHEBI:30013"/>
        <dbReference type="ChEBI" id="CHEBI:30616"/>
        <dbReference type="ChEBI" id="CHEBI:61977"/>
        <dbReference type="ChEBI" id="CHEBI:456216"/>
        <dbReference type="EC" id="2.7.11.1"/>
    </reaction>
    <physiologicalReaction direction="left-to-right" evidence="12">
        <dbReference type="Rhea" id="RHEA:46609"/>
    </physiologicalReaction>
</comment>
<accession>A0A6A6TWF3</accession>
<reference evidence="18" key="1">
    <citation type="journal article" date="2020" name="Stud. Mycol.">
        <title>101 Dothideomycetes genomes: a test case for predicting lifestyles and emergence of pathogens.</title>
        <authorList>
            <person name="Haridas S."/>
            <person name="Albert R."/>
            <person name="Binder M."/>
            <person name="Bloem J."/>
            <person name="Labutti K."/>
            <person name="Salamov A."/>
            <person name="Andreopoulos B."/>
            <person name="Baker S."/>
            <person name="Barry K."/>
            <person name="Bills G."/>
            <person name="Bluhm B."/>
            <person name="Cannon C."/>
            <person name="Castanera R."/>
            <person name="Culley D."/>
            <person name="Daum C."/>
            <person name="Ezra D."/>
            <person name="Gonzalez J."/>
            <person name="Henrissat B."/>
            <person name="Kuo A."/>
            <person name="Liang C."/>
            <person name="Lipzen A."/>
            <person name="Lutzoni F."/>
            <person name="Magnuson J."/>
            <person name="Mondo S."/>
            <person name="Nolan M."/>
            <person name="Ohm R."/>
            <person name="Pangilinan J."/>
            <person name="Park H.-J."/>
            <person name="Ramirez L."/>
            <person name="Alfaro M."/>
            <person name="Sun H."/>
            <person name="Tritt A."/>
            <person name="Yoshinaga Y."/>
            <person name="Zwiers L.-H."/>
            <person name="Turgeon B."/>
            <person name="Goodwin S."/>
            <person name="Spatafora J."/>
            <person name="Crous P."/>
            <person name="Grigoriev I."/>
        </authorList>
    </citation>
    <scope>NUCLEOTIDE SEQUENCE</scope>
    <source>
        <strain evidence="18">CBS 115976</strain>
    </source>
</reference>
<dbReference type="GO" id="GO:0004674">
    <property type="term" value="F:protein serine/threonine kinase activity"/>
    <property type="evidence" value="ECO:0007669"/>
    <property type="project" value="UniProtKB-KW"/>
</dbReference>
<dbReference type="InterPro" id="IPR015943">
    <property type="entry name" value="WD40/YVTN_repeat-like_dom_sf"/>
</dbReference>
<evidence type="ECO:0000256" key="12">
    <source>
        <dbReference type="ARBA" id="ARBA00048659"/>
    </source>
</evidence>
<dbReference type="OrthoDB" id="63989at2759"/>
<feature type="chain" id="PRO_5025337063" description="non-specific serine/threonine protein kinase" evidence="15">
    <location>
        <begin position="25"/>
        <end position="1127"/>
    </location>
</feature>
<keyword evidence="9" id="KW-0067">ATP-binding</keyword>
<feature type="compositionally biased region" description="Basic residues" evidence="14">
    <location>
        <begin position="618"/>
        <end position="637"/>
    </location>
</feature>
<dbReference type="Pfam" id="PF06479">
    <property type="entry name" value="Ribonuc_2-5A"/>
    <property type="match status" value="1"/>
</dbReference>
<dbReference type="PANTHER" id="PTHR13954:SF6">
    <property type="entry name" value="NON-SPECIFIC SERINE_THREONINE PROTEIN KINASE"/>
    <property type="match status" value="1"/>
</dbReference>
<evidence type="ECO:0000256" key="5">
    <source>
        <dbReference type="ARBA" id="ARBA00022692"/>
    </source>
</evidence>
<dbReference type="Gene3D" id="2.130.10.10">
    <property type="entry name" value="YVTN repeat-like/Quinoprotein amine dehydrogenase"/>
    <property type="match status" value="1"/>
</dbReference>
<dbReference type="PROSITE" id="PS51392">
    <property type="entry name" value="KEN"/>
    <property type="match status" value="1"/>
</dbReference>
<keyword evidence="7" id="KW-0547">Nucleotide-binding</keyword>
<evidence type="ECO:0000256" key="10">
    <source>
        <dbReference type="ARBA" id="ARBA00022989"/>
    </source>
</evidence>
<name>A0A6A6TWF3_9PEZI</name>
<feature type="region of interest" description="Disordered" evidence="14">
    <location>
        <begin position="875"/>
        <end position="903"/>
    </location>
</feature>
<dbReference type="GO" id="GO:1990604">
    <property type="term" value="C:IRE1-TRAF2-ASK1 complex"/>
    <property type="evidence" value="ECO:0007669"/>
    <property type="project" value="TreeGrafter"/>
</dbReference>
<protein>
    <recommendedName>
        <fullName evidence="2">non-specific serine/threonine protein kinase</fullName>
        <ecNumber evidence="2">2.7.11.1</ecNumber>
    </recommendedName>
</protein>
<sequence>MPRRGILPSPSRLAILYILGIATAQQQPQQHQRRSSPQEDAALRLLTPNPNSLPNNERAIATFAPEALEPTVRAPNPAKPAASRPASLNNGGVTSAGRARSLQDWEVENFVLLATVDGSIYARDRTTGHEIWKFNTETPMVETIYHRRLAGSSSNFSDERDKWTWIVEPNQDGSLYVFIHGPGAGIQKLGPTVKELADKLSPWVSEESPFVYTAEKRNTLITLNATNGAAIKYFSAGSSGFVDSRSCRSVKALEMEEEDECEPTPTINIGRTEYVVSIHDKDTGEGICTIKYFEWTPNNRDRDLQSQYASTMDNKYIYSRYDGGIIALEQAKKQSDNRFLYKKQFTSPVVRVFDVARPQGVDSREIPLVLLPQPVAPTASRDEAENVFINCTESGSWYALSELSYPSVTDGASDAKCYTSIADDQFKEAKDDFPIAELIGVHSLAEATKQRQQSVPGIGAPEIVVPISEHEPPAEAKEPNDTEKESPLTIDPPRRLPGSPSIKASIFFTVLMTMLISYLFKSVDPKKFRELLGDQPSSKLKEPKVDATITVEDFAKTDAKAVDDIGQIVEEIDAKHRVPLVEIKNDTVAGADGGNDDLSLQLTASNPETDVNDPDKTPKKKKAHRGQRGGQKRRKAKDKIESSLKALDENNEEESVAEHPQLLQPNGLSHEDGSMTDVSGNVHLGPLTVFRDKVLGYGSGGTVVYEGRYGGLEVAVKRMLLQYFELASQEVSLLQQSDHHPSIIRWYHQTRDRNFLYIAVEKCRTNLYDLYRDGGSRDGLTDDQCRCVDEIGVNVVDALRHLASGLNHLHSLRIIHRDIKPQNILVAYPKRNEQDNIRLVISDFGLCRTLPDNASTLAGTIGNAGTVGWKAPELIGQPREGGDGRSSQNGDIVSSTSSVDGGVSSGVKRAVDIFSLGCVFFYLLTNGSHPFDKEGSEVWQFEREYRIKKGTPDFSKLRLMGADAEEPMHLIEWMVSHKPENRPTASQVLNHPFFWTPKMRLEFLCDVSDWWEREIRDPPSQDLLILESFGELVHGGDFFRPLDRKFIDTLGRQRKYTGDRMLDLLRAIRNKKNHYVDMPEDVKLKVGKLPEGYLSYWTVRFPSLLIACYKAVMMCGLEREGQFEQYF</sequence>
<gene>
    <name evidence="18" type="ORF">BT63DRAFT_394349</name>
</gene>
<feature type="domain" description="KEN" evidence="17">
    <location>
        <begin position="997"/>
        <end position="1127"/>
    </location>
</feature>
<evidence type="ECO:0000256" key="1">
    <source>
        <dbReference type="ARBA" id="ARBA00004479"/>
    </source>
</evidence>
<dbReference type="SMART" id="SM00564">
    <property type="entry name" value="PQQ"/>
    <property type="match status" value="3"/>
</dbReference>
<evidence type="ECO:0000256" key="13">
    <source>
        <dbReference type="ARBA" id="ARBA00048977"/>
    </source>
</evidence>
<keyword evidence="11" id="KW-0472">Membrane</keyword>
<dbReference type="PROSITE" id="PS50011">
    <property type="entry name" value="PROTEIN_KINASE_DOM"/>
    <property type="match status" value="1"/>
</dbReference>
<dbReference type="CDD" id="cd10422">
    <property type="entry name" value="RNase_Ire1"/>
    <property type="match status" value="1"/>
</dbReference>